<sequence>MTARAYVNEQQVSCVFCRFDQFDRREIKLNTTGMSFMGLDWANRAATGLVCAQCGYIQMFLDPAIRYEDS</sequence>
<organism evidence="1 2">
    <name type="scientific">Streptomyces tardus</name>
    <dbReference type="NCBI Taxonomy" id="2780544"/>
    <lineage>
        <taxon>Bacteria</taxon>
        <taxon>Bacillati</taxon>
        <taxon>Actinomycetota</taxon>
        <taxon>Actinomycetes</taxon>
        <taxon>Kitasatosporales</taxon>
        <taxon>Streptomycetaceae</taxon>
        <taxon>Streptomyces</taxon>
    </lineage>
</organism>
<evidence type="ECO:0000313" key="2">
    <source>
        <dbReference type="Proteomes" id="UP000694501"/>
    </source>
</evidence>
<dbReference type="AlphaFoldDB" id="A0A949NAN4"/>
<dbReference type="Pfam" id="PF09855">
    <property type="entry name" value="Zn_ribbon_13"/>
    <property type="match status" value="1"/>
</dbReference>
<keyword evidence="2" id="KW-1185">Reference proteome</keyword>
<dbReference type="RefSeq" id="WP_211041308.1">
    <property type="nucleotide sequence ID" value="NZ_JAELVF020000002.1"/>
</dbReference>
<name>A0A949NAN4_9ACTN</name>
<dbReference type="Proteomes" id="UP000694501">
    <property type="component" value="Unassembled WGS sequence"/>
</dbReference>
<protein>
    <submittedName>
        <fullName evidence="1">Uncharacterized protein</fullName>
    </submittedName>
</protein>
<comment type="caution">
    <text evidence="1">The sequence shown here is derived from an EMBL/GenBank/DDBJ whole genome shotgun (WGS) entry which is preliminary data.</text>
</comment>
<dbReference type="InterPro" id="IPR018652">
    <property type="entry name" value="DUF2082_NA-bd_Znr"/>
</dbReference>
<reference evidence="1" key="1">
    <citation type="submission" date="2021-06" db="EMBL/GenBank/DDBJ databases">
        <title>Sequencing of actinobacteria type strains.</title>
        <authorList>
            <person name="Nguyen G.-S."/>
            <person name="Wentzel A."/>
        </authorList>
    </citation>
    <scope>NUCLEOTIDE SEQUENCE</scope>
    <source>
        <strain evidence="1">P38-E01</strain>
    </source>
</reference>
<proteinExistence type="predicted"/>
<gene>
    <name evidence="1" type="ORF">JGS22_021035</name>
</gene>
<dbReference type="EMBL" id="JAELVF020000002">
    <property type="protein sequence ID" value="MBU7600048.1"/>
    <property type="molecule type" value="Genomic_DNA"/>
</dbReference>
<evidence type="ECO:0000313" key="1">
    <source>
        <dbReference type="EMBL" id="MBU7600048.1"/>
    </source>
</evidence>
<accession>A0A949NAN4</accession>